<dbReference type="EMBL" id="JAVRRG010000179">
    <property type="protein sequence ID" value="KAK5079668.1"/>
    <property type="molecule type" value="Genomic_DNA"/>
</dbReference>
<reference evidence="1 2" key="1">
    <citation type="submission" date="2023-08" db="EMBL/GenBank/DDBJ databases">
        <title>Black Yeasts Isolated from many extreme environments.</title>
        <authorList>
            <person name="Coleine C."/>
            <person name="Stajich J.E."/>
            <person name="Selbmann L."/>
        </authorList>
    </citation>
    <scope>NUCLEOTIDE SEQUENCE [LARGE SCALE GENOMIC DNA]</scope>
    <source>
        <strain evidence="1 2">CCFEE 5885</strain>
    </source>
</reference>
<keyword evidence="2" id="KW-1185">Reference proteome</keyword>
<comment type="caution">
    <text evidence="1">The sequence shown here is derived from an EMBL/GenBank/DDBJ whole genome shotgun (WGS) entry which is preliminary data.</text>
</comment>
<gene>
    <name evidence="1" type="ORF">LTR24_009055</name>
</gene>
<name>A0ABR0JY41_9EURO</name>
<organism evidence="1 2">
    <name type="scientific">Lithohypha guttulata</name>
    <dbReference type="NCBI Taxonomy" id="1690604"/>
    <lineage>
        <taxon>Eukaryota</taxon>
        <taxon>Fungi</taxon>
        <taxon>Dikarya</taxon>
        <taxon>Ascomycota</taxon>
        <taxon>Pezizomycotina</taxon>
        <taxon>Eurotiomycetes</taxon>
        <taxon>Chaetothyriomycetidae</taxon>
        <taxon>Chaetothyriales</taxon>
        <taxon>Trichomeriaceae</taxon>
        <taxon>Lithohypha</taxon>
    </lineage>
</organism>
<evidence type="ECO:0000313" key="1">
    <source>
        <dbReference type="EMBL" id="KAK5079668.1"/>
    </source>
</evidence>
<dbReference type="Proteomes" id="UP001345013">
    <property type="component" value="Unassembled WGS sequence"/>
</dbReference>
<protein>
    <submittedName>
        <fullName evidence="1">Uncharacterized protein</fullName>
    </submittedName>
</protein>
<proteinExistence type="predicted"/>
<evidence type="ECO:0000313" key="2">
    <source>
        <dbReference type="Proteomes" id="UP001345013"/>
    </source>
</evidence>
<sequence length="175" mass="19231">MDRLWIQNLGGNFFHVHPHAVGEISSSRRRPEESQGFIPATVIDRPAKSAAELSSTFKEFATLDDVYAAAASDFSNTIVLASSSDESCSSFINVMAQDTSSPSCYSTETALAPGPYFLYGAKIHQAWKLYEDYLDSFMITTTPDDPLQPHKEDQYGADSNMLTSFQVLALGRSVD</sequence>
<accession>A0ABR0JY41</accession>